<organism evidence="1 2">
    <name type="scientific">Geodermatophilus normandii</name>
    <dbReference type="NCBI Taxonomy" id="1137989"/>
    <lineage>
        <taxon>Bacteria</taxon>
        <taxon>Bacillati</taxon>
        <taxon>Actinomycetota</taxon>
        <taxon>Actinomycetes</taxon>
        <taxon>Geodermatophilales</taxon>
        <taxon>Geodermatophilaceae</taxon>
        <taxon>Geodermatophilus</taxon>
    </lineage>
</organism>
<evidence type="ECO:0000313" key="1">
    <source>
        <dbReference type="EMBL" id="PWW24961.1"/>
    </source>
</evidence>
<comment type="caution">
    <text evidence="1">The sequence shown here is derived from an EMBL/GenBank/DDBJ whole genome shotgun (WGS) entry which is preliminary data.</text>
</comment>
<accession>A0A317QQ74</accession>
<keyword evidence="2" id="KW-1185">Reference proteome</keyword>
<gene>
    <name evidence="1" type="ORF">JD79_04155</name>
</gene>
<reference evidence="2" key="1">
    <citation type="submission" date="2018-05" db="EMBL/GenBank/DDBJ databases">
        <authorList>
            <person name="Klenk H.-P."/>
            <person name="Huntemann M."/>
            <person name="Clum A."/>
            <person name="Pillay M."/>
            <person name="Palaniappan K."/>
            <person name="Varghese N."/>
            <person name="Mikhailova N."/>
            <person name="Stamatis D."/>
            <person name="Reddy T."/>
            <person name="Daum C."/>
            <person name="Shapiro N."/>
            <person name="Ivanova N."/>
            <person name="Kyrpides N."/>
            <person name="Woyke T."/>
        </authorList>
    </citation>
    <scope>NUCLEOTIDE SEQUENCE [LARGE SCALE GENOMIC DNA]</scope>
    <source>
        <strain evidence="2">DSM 45417</strain>
    </source>
</reference>
<dbReference type="AlphaFoldDB" id="A0A317QQ74"/>
<proteinExistence type="predicted"/>
<name>A0A317QQ74_9ACTN</name>
<dbReference type="RefSeq" id="WP_110007015.1">
    <property type="nucleotide sequence ID" value="NZ_QGTX01000001.1"/>
</dbReference>
<dbReference type="EMBL" id="QGTX01000001">
    <property type="protein sequence ID" value="PWW24961.1"/>
    <property type="molecule type" value="Genomic_DNA"/>
</dbReference>
<evidence type="ECO:0008006" key="3">
    <source>
        <dbReference type="Google" id="ProtNLM"/>
    </source>
</evidence>
<protein>
    <recommendedName>
        <fullName evidence="3">SAV-6107-like HEPN domain-containing protein</fullName>
    </recommendedName>
</protein>
<sequence length="151" mass="17273">MFGQWHSSRVGRRRQEIQVQQQRADLRRQAYLRFLNSADEFQEHARDVTAVIGAGQDGDVRRQAEERYLLGWRQLNSRLAEAQIAGPRQVSDEAGRLYSAAAAYSDAVDSYIRETPRGNRGKAQRESLEDAVIEARRVFAVEARQAIDLDR</sequence>
<dbReference type="Proteomes" id="UP000246661">
    <property type="component" value="Unassembled WGS sequence"/>
</dbReference>
<evidence type="ECO:0000313" key="2">
    <source>
        <dbReference type="Proteomes" id="UP000246661"/>
    </source>
</evidence>